<gene>
    <name evidence="2" type="ORF">Amme_008_012</name>
</gene>
<sequence>MSTDPLIDRLATDLRPVRRRTPWRDATILLALGVIEIACVLTLGLMRPDLSHAVQTPSFWWKTGSLAVIAAVGGATTLLSLDPTRSPRRGLRIVGMLALAALALGWLVDVVQVDPAGFWRRIDPAHGIVCARKIVEMSLPAVLALGLLARRGAPVDARGTAWAVGVTAAAFGALAFALACPFDDPLYLAVWYSVACGVVTLATRLILPILTRW</sequence>
<evidence type="ECO:0000256" key="1">
    <source>
        <dbReference type="SAM" id="Phobius"/>
    </source>
</evidence>
<reference evidence="2 3" key="2">
    <citation type="journal article" date="2014" name="FEMS Microbiol. Lett.">
        <title>Draft genomic DNA sequence of the facultatively methylotrophic bacterium Acidomonas methanolica type strain MB58.</title>
        <authorList>
            <person name="Higashiura N."/>
            <person name="Hadano H."/>
            <person name="Hirakawa H."/>
            <person name="Matsutani M."/>
            <person name="Takabe S."/>
            <person name="Matsushita K."/>
            <person name="Azuma Y."/>
        </authorList>
    </citation>
    <scope>NUCLEOTIDE SEQUENCE [LARGE SCALE GENOMIC DNA]</scope>
    <source>
        <strain evidence="2 3">MB58</strain>
    </source>
</reference>
<dbReference type="AlphaFoldDB" id="A0A023D145"/>
<evidence type="ECO:0008006" key="4">
    <source>
        <dbReference type="Google" id="ProtNLM"/>
    </source>
</evidence>
<dbReference type="RefSeq" id="WP_042055756.1">
    <property type="nucleotide sequence ID" value="NZ_BAND01000008.1"/>
</dbReference>
<comment type="caution">
    <text evidence="2">The sequence shown here is derived from an EMBL/GenBank/DDBJ whole genome shotgun (WGS) entry which is preliminary data.</text>
</comment>
<feature type="transmembrane region" description="Helical" evidence="1">
    <location>
        <begin position="28"/>
        <end position="47"/>
    </location>
</feature>
<dbReference type="Proteomes" id="UP000019760">
    <property type="component" value="Unassembled WGS sequence"/>
</dbReference>
<keyword evidence="1" id="KW-1133">Transmembrane helix</keyword>
<organism evidence="2 3">
    <name type="scientific">Acidomonas methanolica NBRC 104435</name>
    <dbReference type="NCBI Taxonomy" id="1231351"/>
    <lineage>
        <taxon>Bacteria</taxon>
        <taxon>Pseudomonadati</taxon>
        <taxon>Pseudomonadota</taxon>
        <taxon>Alphaproteobacteria</taxon>
        <taxon>Acetobacterales</taxon>
        <taxon>Acetobacteraceae</taxon>
        <taxon>Acidomonas</taxon>
    </lineage>
</organism>
<reference evidence="3" key="1">
    <citation type="journal article" date="2014" name="FEMS Microbiol. Lett.">
        <title>Draft Genomic DNA Sequence of the Facultatively Methylotrophic Bacterium Acidomonas methanolica type strain MB58.</title>
        <authorList>
            <person name="Higashiura N."/>
            <person name="Hadano H."/>
            <person name="Hirakawa H."/>
            <person name="Matsutani M."/>
            <person name="Takabe S."/>
            <person name="Matsushita K."/>
            <person name="Azuma Y."/>
        </authorList>
    </citation>
    <scope>NUCLEOTIDE SEQUENCE [LARGE SCALE GENOMIC DNA]</scope>
    <source>
        <strain evidence="3">MB58</strain>
    </source>
</reference>
<keyword evidence="1" id="KW-0812">Transmembrane</keyword>
<keyword evidence="3" id="KW-1185">Reference proteome</keyword>
<protein>
    <recommendedName>
        <fullName evidence="4">DUF1109 domain-containing protein</fullName>
    </recommendedName>
</protein>
<name>A0A023D145_ACIMT</name>
<keyword evidence="1" id="KW-0472">Membrane</keyword>
<dbReference type="InterPro" id="IPR009495">
    <property type="entry name" value="NrsF"/>
</dbReference>
<evidence type="ECO:0000313" key="2">
    <source>
        <dbReference type="EMBL" id="GAJ27847.1"/>
    </source>
</evidence>
<dbReference type="Pfam" id="PF06532">
    <property type="entry name" value="NrsF"/>
    <property type="match status" value="1"/>
</dbReference>
<accession>A0A023D145</accession>
<feature type="transmembrane region" description="Helical" evidence="1">
    <location>
        <begin position="160"/>
        <end position="179"/>
    </location>
</feature>
<feature type="transmembrane region" description="Helical" evidence="1">
    <location>
        <begin position="185"/>
        <end position="207"/>
    </location>
</feature>
<dbReference type="EMBL" id="BAND01000008">
    <property type="protein sequence ID" value="GAJ27847.1"/>
    <property type="molecule type" value="Genomic_DNA"/>
</dbReference>
<evidence type="ECO:0000313" key="3">
    <source>
        <dbReference type="Proteomes" id="UP000019760"/>
    </source>
</evidence>
<proteinExistence type="predicted"/>
<feature type="transmembrane region" description="Helical" evidence="1">
    <location>
        <begin position="93"/>
        <end position="113"/>
    </location>
</feature>
<dbReference type="OrthoDB" id="7256301at2"/>
<feature type="transmembrane region" description="Helical" evidence="1">
    <location>
        <begin position="59"/>
        <end position="81"/>
    </location>
</feature>
<feature type="transmembrane region" description="Helical" evidence="1">
    <location>
        <begin position="125"/>
        <end position="148"/>
    </location>
</feature>